<comment type="caution">
    <text evidence="2">The sequence shown here is derived from an EMBL/GenBank/DDBJ whole genome shotgun (WGS) entry which is preliminary data.</text>
</comment>
<dbReference type="RefSeq" id="WP_171623855.1">
    <property type="nucleotide sequence ID" value="NZ_JABFOQ010000039.1"/>
</dbReference>
<dbReference type="Proteomes" id="UP000580344">
    <property type="component" value="Unassembled WGS sequence"/>
</dbReference>
<gene>
    <name evidence="2" type="ORF">HMH06_12105</name>
</gene>
<dbReference type="EMBL" id="JABFOQ010000039">
    <property type="protein sequence ID" value="NOJ76564.1"/>
    <property type="molecule type" value="Genomic_DNA"/>
</dbReference>
<keyword evidence="3" id="KW-1185">Reference proteome</keyword>
<evidence type="ECO:0000313" key="2">
    <source>
        <dbReference type="EMBL" id="NOJ76564.1"/>
    </source>
</evidence>
<evidence type="ECO:0000256" key="1">
    <source>
        <dbReference type="SAM" id="Phobius"/>
    </source>
</evidence>
<organism evidence="2 3">
    <name type="scientific">Empedobacter stercoris</name>
    <dbReference type="NCBI Taxonomy" id="1628248"/>
    <lineage>
        <taxon>Bacteria</taxon>
        <taxon>Pseudomonadati</taxon>
        <taxon>Bacteroidota</taxon>
        <taxon>Flavobacteriia</taxon>
        <taxon>Flavobacteriales</taxon>
        <taxon>Weeksellaceae</taxon>
        <taxon>Empedobacter</taxon>
    </lineage>
</organism>
<keyword evidence="1" id="KW-1133">Transmembrane helix</keyword>
<evidence type="ECO:0008006" key="4">
    <source>
        <dbReference type="Google" id="ProtNLM"/>
    </source>
</evidence>
<protein>
    <recommendedName>
        <fullName evidence="4">Tetratricopeptide repeat protein</fullName>
    </recommendedName>
</protein>
<keyword evidence="1" id="KW-0812">Transmembrane</keyword>
<accession>A0ABX1WPD8</accession>
<dbReference type="InterPro" id="IPR011990">
    <property type="entry name" value="TPR-like_helical_dom_sf"/>
</dbReference>
<dbReference type="Gene3D" id="1.25.40.10">
    <property type="entry name" value="Tetratricopeptide repeat domain"/>
    <property type="match status" value="1"/>
</dbReference>
<keyword evidence="1" id="KW-0472">Membrane</keyword>
<evidence type="ECO:0000313" key="3">
    <source>
        <dbReference type="Proteomes" id="UP000580344"/>
    </source>
</evidence>
<sequence length="359" mass="41682">MKINIFYIFFVSFASVLCAQKVDSIRIAYDYVYFDPQKAIEMADQIIKNSNDKNDQITARLIKTNAYTSLDDSYNSLKYAFETYDYIKKEKDIFNEARILGRLGELFQGYGFNTQSREYLDESVNLISSNAFPSEKKAMYFGNIYGIKGNGYKDDLDCDFAIKYYDKAIKAYKNSESNQSILNNLALVYIEKSNCLIDQHQVDSAKIYLNEAMEVVQKNNLEEYDQSAKISLARIYQYEKDYHKSNSLLINVLNDIQSSQPLQVSSEIYKLLAQNSFELKDFEAYKKYVDLGNKANFTLEKTFLATQEKSLNYLLHKDDTIIARLLKFWLPISLILILSVLIFRKICIINRINNKNTIS</sequence>
<dbReference type="SUPFAM" id="SSF48452">
    <property type="entry name" value="TPR-like"/>
    <property type="match status" value="1"/>
</dbReference>
<reference evidence="2 3" key="1">
    <citation type="submission" date="2020-05" db="EMBL/GenBank/DDBJ databases">
        <title>Tigecycline resistant gene in Empedobacter stercoris.</title>
        <authorList>
            <person name="Chen Y."/>
            <person name="Cheng Y."/>
            <person name="Zhou K."/>
        </authorList>
    </citation>
    <scope>NUCLEOTIDE SEQUENCE [LARGE SCALE GENOMIC DNA]</scope>
    <source>
        <strain evidence="2 3">ES202</strain>
    </source>
</reference>
<proteinExistence type="predicted"/>
<feature type="transmembrane region" description="Helical" evidence="1">
    <location>
        <begin position="328"/>
        <end position="347"/>
    </location>
</feature>
<name>A0ABX1WPD8_9FLAO</name>